<dbReference type="EMBL" id="CAJNRF010003022">
    <property type="protein sequence ID" value="CAF2046664.1"/>
    <property type="molecule type" value="Genomic_DNA"/>
</dbReference>
<sequence length="123" mass="14502">MPLIVIVMHHNRTIHSSLEFNDMFSFLFASIAIGLIFIDYSTSSAIYLSVGLGITLYGFIYFIIHDGLIHQRYAFWNKTSNSYLKQMQRAHQRHHMRPHKQPSEEYGLFLLISGKYWHDVFFS</sequence>
<dbReference type="EC" id="1.14.15.24" evidence="4"/>
<evidence type="ECO:0000313" key="6">
    <source>
        <dbReference type="EMBL" id="CAF1550798.1"/>
    </source>
</evidence>
<keyword evidence="5" id="KW-1133">Transmembrane helix</keyword>
<dbReference type="GO" id="GO:0016123">
    <property type="term" value="P:xanthophyll biosynthetic process"/>
    <property type="evidence" value="ECO:0007669"/>
    <property type="project" value="TreeGrafter"/>
</dbReference>
<proteinExistence type="inferred from homology"/>
<dbReference type="Proteomes" id="UP000663856">
    <property type="component" value="Unassembled WGS sequence"/>
</dbReference>
<dbReference type="Proteomes" id="UP000681967">
    <property type="component" value="Unassembled WGS sequence"/>
</dbReference>
<feature type="transmembrane region" description="Helical" evidence="5">
    <location>
        <begin position="20"/>
        <end position="38"/>
    </location>
</feature>
<dbReference type="PANTHER" id="PTHR31899:SF9">
    <property type="entry name" value="BETA-CAROTENE 3-HYDROXYLASE 1, CHLOROPLASTIC"/>
    <property type="match status" value="1"/>
</dbReference>
<keyword evidence="2" id="KW-0125">Carotenoid biosynthesis</keyword>
<evidence type="ECO:0000256" key="4">
    <source>
        <dbReference type="ARBA" id="ARBA00026097"/>
    </source>
</evidence>
<evidence type="ECO:0000313" key="16">
    <source>
        <dbReference type="Proteomes" id="UP000663866"/>
    </source>
</evidence>
<gene>
    <name evidence="12" type="ORF">BYL167_LOCUS27263</name>
    <name evidence="6" type="ORF">CJN711_LOCUS30391</name>
    <name evidence="14" type="ORF">GIL414_LOCUS29532</name>
    <name evidence="7" type="ORF">KQP761_LOCUS24240</name>
    <name evidence="10" type="ORF">OVN521_LOCUS14579</name>
    <name evidence="13" type="ORF">SMN809_LOCUS27097</name>
    <name evidence="11" type="ORF">UXM345_LOCUS17053</name>
    <name evidence="8" type="ORF">WKI299_LOCUS9380</name>
    <name evidence="9" type="ORF">XDN619_LOCUS35105</name>
</gene>
<dbReference type="Proteomes" id="UP000663855">
    <property type="component" value="Unassembled WGS sequence"/>
</dbReference>
<dbReference type="GO" id="GO:0010291">
    <property type="term" value="F:beta-carotene 3-hydroxylase activity"/>
    <property type="evidence" value="ECO:0007669"/>
    <property type="project" value="UniProtKB-EC"/>
</dbReference>
<dbReference type="Proteomes" id="UP000663834">
    <property type="component" value="Unassembled WGS sequence"/>
</dbReference>
<keyword evidence="3" id="KW-0560">Oxidoreductase</keyword>
<accession>A0A819PN41</accession>
<evidence type="ECO:0000313" key="11">
    <source>
        <dbReference type="EMBL" id="CAF4015785.1"/>
    </source>
</evidence>
<organism evidence="11 15">
    <name type="scientific">Rotaria magnacalcarata</name>
    <dbReference type="NCBI Taxonomy" id="392030"/>
    <lineage>
        <taxon>Eukaryota</taxon>
        <taxon>Metazoa</taxon>
        <taxon>Spiralia</taxon>
        <taxon>Gnathifera</taxon>
        <taxon>Rotifera</taxon>
        <taxon>Eurotatoria</taxon>
        <taxon>Bdelloidea</taxon>
        <taxon>Philodinida</taxon>
        <taxon>Philodinidae</taxon>
        <taxon>Rotaria</taxon>
    </lineage>
</organism>
<dbReference type="InterPro" id="IPR045019">
    <property type="entry name" value="BETA-OHASE-like"/>
</dbReference>
<keyword evidence="5" id="KW-0472">Membrane</keyword>
<dbReference type="Proteomes" id="UP000663887">
    <property type="component" value="Unassembled WGS sequence"/>
</dbReference>
<keyword evidence="16" id="KW-1185">Reference proteome</keyword>
<dbReference type="EMBL" id="CAJOBG010002230">
    <property type="protein sequence ID" value="CAF3992697.1"/>
    <property type="molecule type" value="Genomic_DNA"/>
</dbReference>
<dbReference type="AlphaFoldDB" id="A0A819PN41"/>
<evidence type="ECO:0000313" key="9">
    <source>
        <dbReference type="EMBL" id="CAF2247061.1"/>
    </source>
</evidence>
<comment type="similarity">
    <text evidence="1">Belongs to the sterol desaturase family.</text>
</comment>
<evidence type="ECO:0000256" key="2">
    <source>
        <dbReference type="ARBA" id="ARBA00022746"/>
    </source>
</evidence>
<dbReference type="EMBL" id="CAJOBF010002179">
    <property type="protein sequence ID" value="CAF4015785.1"/>
    <property type="molecule type" value="Genomic_DNA"/>
</dbReference>
<dbReference type="EMBL" id="CAJNOV010014497">
    <property type="protein sequence ID" value="CAF1550798.1"/>
    <property type="molecule type" value="Genomic_DNA"/>
</dbReference>
<evidence type="ECO:0000313" key="13">
    <source>
        <dbReference type="EMBL" id="CAF4324441.1"/>
    </source>
</evidence>
<dbReference type="EMBL" id="CAJNOW010013096">
    <property type="protein sequence ID" value="CAF1617671.1"/>
    <property type="molecule type" value="Genomic_DNA"/>
</dbReference>
<protein>
    <recommendedName>
        <fullName evidence="4">beta-carotene 3-hydroxylase</fullName>
        <ecNumber evidence="4">1.14.15.24</ecNumber>
    </recommendedName>
</protein>
<dbReference type="Proteomes" id="UP000681720">
    <property type="component" value="Unassembled WGS sequence"/>
</dbReference>
<dbReference type="Proteomes" id="UP000676336">
    <property type="component" value="Unassembled WGS sequence"/>
</dbReference>
<dbReference type="EMBL" id="CAJOBJ010053791">
    <property type="protein sequence ID" value="CAF4386451.1"/>
    <property type="molecule type" value="Genomic_DNA"/>
</dbReference>
<evidence type="ECO:0000313" key="15">
    <source>
        <dbReference type="Proteomes" id="UP000663842"/>
    </source>
</evidence>
<evidence type="ECO:0000313" key="8">
    <source>
        <dbReference type="EMBL" id="CAF2046664.1"/>
    </source>
</evidence>
<name>A0A819PN41_9BILA</name>
<reference evidence="11" key="1">
    <citation type="submission" date="2021-02" db="EMBL/GenBank/DDBJ databases">
        <authorList>
            <person name="Nowell W R."/>
        </authorList>
    </citation>
    <scope>NUCLEOTIDE SEQUENCE</scope>
</reference>
<dbReference type="PANTHER" id="PTHR31899">
    <property type="entry name" value="BETA-CAROTENE 3-HYDROXYLASE 1, CHLOROPLASTIC"/>
    <property type="match status" value="1"/>
</dbReference>
<dbReference type="EMBL" id="CAJNRG010018104">
    <property type="protein sequence ID" value="CAF2247061.1"/>
    <property type="molecule type" value="Genomic_DNA"/>
</dbReference>
<dbReference type="EMBL" id="CAJOBH010034563">
    <property type="protein sequence ID" value="CAF4295408.1"/>
    <property type="molecule type" value="Genomic_DNA"/>
</dbReference>
<evidence type="ECO:0000256" key="3">
    <source>
        <dbReference type="ARBA" id="ARBA00023002"/>
    </source>
</evidence>
<evidence type="ECO:0000313" key="14">
    <source>
        <dbReference type="EMBL" id="CAF4386451.1"/>
    </source>
</evidence>
<feature type="transmembrane region" description="Helical" evidence="5">
    <location>
        <begin position="44"/>
        <end position="64"/>
    </location>
</feature>
<dbReference type="GO" id="GO:0016119">
    <property type="term" value="P:carotene metabolic process"/>
    <property type="evidence" value="ECO:0007669"/>
    <property type="project" value="TreeGrafter"/>
</dbReference>
<dbReference type="Proteomes" id="UP000663842">
    <property type="component" value="Unassembled WGS sequence"/>
</dbReference>
<evidence type="ECO:0000256" key="1">
    <source>
        <dbReference type="ARBA" id="ARBA00009324"/>
    </source>
</evidence>
<evidence type="ECO:0000313" key="12">
    <source>
        <dbReference type="EMBL" id="CAF4295408.1"/>
    </source>
</evidence>
<evidence type="ECO:0000313" key="10">
    <source>
        <dbReference type="EMBL" id="CAF3992697.1"/>
    </source>
</evidence>
<dbReference type="Proteomes" id="UP000663866">
    <property type="component" value="Unassembled WGS sequence"/>
</dbReference>
<dbReference type="OrthoDB" id="9990796at2759"/>
<evidence type="ECO:0000256" key="5">
    <source>
        <dbReference type="SAM" id="Phobius"/>
    </source>
</evidence>
<evidence type="ECO:0000313" key="7">
    <source>
        <dbReference type="EMBL" id="CAF1617671.1"/>
    </source>
</evidence>
<dbReference type="EMBL" id="CAJOBI010041042">
    <property type="protein sequence ID" value="CAF4324441.1"/>
    <property type="molecule type" value="Genomic_DNA"/>
</dbReference>
<comment type="caution">
    <text evidence="11">The sequence shown here is derived from an EMBL/GenBank/DDBJ whole genome shotgun (WGS) entry which is preliminary data.</text>
</comment>
<keyword evidence="5" id="KW-0812">Transmembrane</keyword>